<dbReference type="EMBL" id="JABFAC010000013">
    <property type="protein sequence ID" value="MBA0632440.1"/>
    <property type="molecule type" value="Genomic_DNA"/>
</dbReference>
<dbReference type="AlphaFoldDB" id="A0A7J8T309"/>
<evidence type="ECO:0000313" key="2">
    <source>
        <dbReference type="Proteomes" id="UP000593561"/>
    </source>
</evidence>
<sequence>MGFNILAVKGNEALVITYWAIWRFGHL</sequence>
<dbReference type="Proteomes" id="UP000593561">
    <property type="component" value="Unassembled WGS sequence"/>
</dbReference>
<organism evidence="1 2">
    <name type="scientific">Gossypium davidsonii</name>
    <name type="common">Davidson's cotton</name>
    <name type="synonym">Gossypium klotzschianum subsp. davidsonii</name>
    <dbReference type="NCBI Taxonomy" id="34287"/>
    <lineage>
        <taxon>Eukaryota</taxon>
        <taxon>Viridiplantae</taxon>
        <taxon>Streptophyta</taxon>
        <taxon>Embryophyta</taxon>
        <taxon>Tracheophyta</taxon>
        <taxon>Spermatophyta</taxon>
        <taxon>Magnoliopsida</taxon>
        <taxon>eudicotyledons</taxon>
        <taxon>Gunneridae</taxon>
        <taxon>Pentapetalae</taxon>
        <taxon>rosids</taxon>
        <taxon>malvids</taxon>
        <taxon>Malvales</taxon>
        <taxon>Malvaceae</taxon>
        <taxon>Malvoideae</taxon>
        <taxon>Gossypium</taxon>
    </lineage>
</organism>
<comment type="caution">
    <text evidence="1">The sequence shown here is derived from an EMBL/GenBank/DDBJ whole genome shotgun (WGS) entry which is preliminary data.</text>
</comment>
<accession>A0A7J8T309</accession>
<proteinExistence type="predicted"/>
<keyword evidence="2" id="KW-1185">Reference proteome</keyword>
<gene>
    <name evidence="1" type="ORF">Godav_001173</name>
</gene>
<reference evidence="1 2" key="1">
    <citation type="journal article" date="2019" name="Genome Biol. Evol.">
        <title>Insights into the evolution of the New World diploid cottons (Gossypium, subgenus Houzingenia) based on genome sequencing.</title>
        <authorList>
            <person name="Grover C.E."/>
            <person name="Arick M.A. 2nd"/>
            <person name="Thrash A."/>
            <person name="Conover J.L."/>
            <person name="Sanders W.S."/>
            <person name="Peterson D.G."/>
            <person name="Frelichowski J.E."/>
            <person name="Scheffler J.A."/>
            <person name="Scheffler B.E."/>
            <person name="Wendel J.F."/>
        </authorList>
    </citation>
    <scope>NUCLEOTIDE SEQUENCE [LARGE SCALE GENOMIC DNA]</scope>
    <source>
        <strain evidence="1">27</strain>
        <tissue evidence="1">Leaf</tissue>
    </source>
</reference>
<protein>
    <submittedName>
        <fullName evidence="1">Uncharacterized protein</fullName>
    </submittedName>
</protein>
<name>A0A7J8T309_GOSDV</name>
<evidence type="ECO:0000313" key="1">
    <source>
        <dbReference type="EMBL" id="MBA0632440.1"/>
    </source>
</evidence>